<feature type="domain" description="Amine oxidase" evidence="1">
    <location>
        <begin position="53"/>
        <end position="334"/>
    </location>
</feature>
<dbReference type="SUPFAM" id="SSF54373">
    <property type="entry name" value="FAD-linked reductases, C-terminal domain"/>
    <property type="match status" value="1"/>
</dbReference>
<protein>
    <submittedName>
        <fullName evidence="2">Amino oxidase domain containing protein</fullName>
    </submittedName>
</protein>
<evidence type="ECO:0000313" key="3">
    <source>
        <dbReference type="Proteomes" id="UP000292052"/>
    </source>
</evidence>
<proteinExistence type="predicted"/>
<dbReference type="AlphaFoldDB" id="A0A482VJ26"/>
<dbReference type="Pfam" id="PF01593">
    <property type="entry name" value="Amino_oxidase"/>
    <property type="match status" value="1"/>
</dbReference>
<organism evidence="2 3">
    <name type="scientific">Asbolus verrucosus</name>
    <name type="common">Desert ironclad beetle</name>
    <dbReference type="NCBI Taxonomy" id="1661398"/>
    <lineage>
        <taxon>Eukaryota</taxon>
        <taxon>Metazoa</taxon>
        <taxon>Ecdysozoa</taxon>
        <taxon>Arthropoda</taxon>
        <taxon>Hexapoda</taxon>
        <taxon>Insecta</taxon>
        <taxon>Pterygota</taxon>
        <taxon>Neoptera</taxon>
        <taxon>Endopterygota</taxon>
        <taxon>Coleoptera</taxon>
        <taxon>Polyphaga</taxon>
        <taxon>Cucujiformia</taxon>
        <taxon>Tenebrionidae</taxon>
        <taxon>Pimeliinae</taxon>
        <taxon>Asbolus</taxon>
    </lineage>
</organism>
<dbReference type="InterPro" id="IPR002937">
    <property type="entry name" value="Amino_oxidase"/>
</dbReference>
<dbReference type="EMBL" id="QDEB01097734">
    <property type="protein sequence ID" value="RZC32388.1"/>
    <property type="molecule type" value="Genomic_DNA"/>
</dbReference>
<feature type="non-terminal residue" evidence="2">
    <location>
        <position position="1"/>
    </location>
</feature>
<keyword evidence="3" id="KW-1185">Reference proteome</keyword>
<dbReference type="Proteomes" id="UP000292052">
    <property type="component" value="Unassembled WGS sequence"/>
</dbReference>
<dbReference type="OrthoDB" id="5046242at2759"/>
<dbReference type="PANTHER" id="PTHR10742:SF398">
    <property type="entry name" value="AMINE OXIDASE DOMAIN-CONTAINING PROTEIN-RELATED"/>
    <property type="match status" value="1"/>
</dbReference>
<dbReference type="GO" id="GO:0046592">
    <property type="term" value="F:polyamine oxidase activity"/>
    <property type="evidence" value="ECO:0007669"/>
    <property type="project" value="TreeGrafter"/>
</dbReference>
<sequence length="338" mass="38491">YKKRVDETFPNNKNVDSIADLLVDWFHKLFLCLDSACSWFEVSTTGPFQFQKCEGDAYLQWRDRGYRTILYVLMRKVPDMTQQLPIDDKILLNKEVNRIVWDSNSMNSGGVTVECSDGSSYNGDHAIVTVSVGVLKNLYKNFVPELPTLKKTAIEAIAIGGIKKILLKFENKWWPDDLKGFSFVWTEADRKKILEEFPHGPSENGRSWLEDVYGFYVIDSHPRVLMGWVVGPMVEEVEKLSDDIVLEGSLYLLKKFVGHKYNVTQVDGVLRGAYTYPCLNAEKRKVSHENLTTPVINSASKPVLLFAGEGTHSKFYSTVHGAIETGFREADRILNIYK</sequence>
<dbReference type="InterPro" id="IPR036188">
    <property type="entry name" value="FAD/NAD-bd_sf"/>
</dbReference>
<dbReference type="STRING" id="1661398.A0A482VJ26"/>
<feature type="non-terminal residue" evidence="2">
    <location>
        <position position="338"/>
    </location>
</feature>
<name>A0A482VJ26_ASBVE</name>
<dbReference type="InterPro" id="IPR050281">
    <property type="entry name" value="Flavin_monoamine_oxidase"/>
</dbReference>
<dbReference type="SUPFAM" id="SSF51905">
    <property type="entry name" value="FAD/NAD(P)-binding domain"/>
    <property type="match status" value="1"/>
</dbReference>
<comment type="caution">
    <text evidence="2">The sequence shown here is derived from an EMBL/GenBank/DDBJ whole genome shotgun (WGS) entry which is preliminary data.</text>
</comment>
<evidence type="ECO:0000313" key="2">
    <source>
        <dbReference type="EMBL" id="RZC32388.1"/>
    </source>
</evidence>
<evidence type="ECO:0000259" key="1">
    <source>
        <dbReference type="Pfam" id="PF01593"/>
    </source>
</evidence>
<dbReference type="Gene3D" id="3.90.660.10">
    <property type="match status" value="1"/>
</dbReference>
<dbReference type="PANTHER" id="PTHR10742">
    <property type="entry name" value="FLAVIN MONOAMINE OXIDASE"/>
    <property type="match status" value="1"/>
</dbReference>
<reference evidence="2 3" key="1">
    <citation type="submission" date="2017-03" db="EMBL/GenBank/DDBJ databases">
        <title>Genome of the blue death feigning beetle - Asbolus verrucosus.</title>
        <authorList>
            <person name="Rider S.D."/>
        </authorList>
    </citation>
    <scope>NUCLEOTIDE SEQUENCE [LARGE SCALE GENOMIC DNA]</scope>
    <source>
        <strain evidence="2">Butters</strain>
        <tissue evidence="2">Head and leg muscle</tissue>
    </source>
</reference>
<dbReference type="Gene3D" id="3.50.50.60">
    <property type="entry name" value="FAD/NAD(P)-binding domain"/>
    <property type="match status" value="1"/>
</dbReference>
<gene>
    <name evidence="2" type="ORF">BDFB_011340</name>
</gene>
<accession>A0A482VJ26</accession>